<protein>
    <recommendedName>
        <fullName evidence="3">Lipoprotein</fullName>
    </recommendedName>
</protein>
<reference evidence="1 2" key="1">
    <citation type="journal article" date="2022" name="Int. J. Syst. Evol. Microbiol.">
        <title>Prevotella herbatica sp. nov., a plant polysaccharide-decomposing anaerobic bacterium isolated from a methanogenic reactor.</title>
        <authorList>
            <person name="Uek A."/>
            <person name="Tonouchi A."/>
            <person name="Kaku N."/>
            <person name="Ueki K."/>
        </authorList>
    </citation>
    <scope>NUCLEOTIDE SEQUENCE [LARGE SCALE GENOMIC DNA]</scope>
    <source>
        <strain evidence="1 2">WR041</strain>
    </source>
</reference>
<gene>
    <name evidence="1" type="ORF">prwr041_00030</name>
</gene>
<evidence type="ECO:0000313" key="2">
    <source>
        <dbReference type="Proteomes" id="UP001319045"/>
    </source>
</evidence>
<accession>A0ABM7NUE4</accession>
<sequence>MLIIVMLNFVSCNHPGSEDSLTENADSFSCYYFNWQYQKALRYVTPESEKWLRFEASQVHQVDVDMLKSKDEGAACEIGEVTYLNDDSLATVKVDVKNYLAKDTIGADSHIVEKATFVLNMVYKNDKWLVKLNSIPRRLK</sequence>
<proteinExistence type="predicted"/>
<evidence type="ECO:0008006" key="3">
    <source>
        <dbReference type="Google" id="ProtNLM"/>
    </source>
</evidence>
<keyword evidence="2" id="KW-1185">Reference proteome</keyword>
<dbReference type="Proteomes" id="UP001319045">
    <property type="component" value="Chromosome"/>
</dbReference>
<evidence type="ECO:0000313" key="1">
    <source>
        <dbReference type="EMBL" id="BCS84110.1"/>
    </source>
</evidence>
<name>A0ABM7NUE4_9BACT</name>
<organism evidence="1 2">
    <name type="scientific">Prevotella herbatica</name>
    <dbReference type="NCBI Taxonomy" id="2801997"/>
    <lineage>
        <taxon>Bacteria</taxon>
        <taxon>Pseudomonadati</taxon>
        <taxon>Bacteroidota</taxon>
        <taxon>Bacteroidia</taxon>
        <taxon>Bacteroidales</taxon>
        <taxon>Prevotellaceae</taxon>
        <taxon>Prevotella</taxon>
    </lineage>
</organism>
<dbReference type="EMBL" id="AP024484">
    <property type="protein sequence ID" value="BCS84110.1"/>
    <property type="molecule type" value="Genomic_DNA"/>
</dbReference>